<dbReference type="Proteomes" id="UP000238479">
    <property type="component" value="Chromosome 7"/>
</dbReference>
<dbReference type="AlphaFoldDB" id="A0A2P6PI66"/>
<dbReference type="Gramene" id="PRQ21625">
    <property type="protein sequence ID" value="PRQ21625"/>
    <property type="gene ID" value="RchiOBHm_Chr7g0241311"/>
</dbReference>
<protein>
    <submittedName>
        <fullName evidence="2">Uncharacterized protein</fullName>
    </submittedName>
</protein>
<dbReference type="EMBL" id="PDCK01000045">
    <property type="protein sequence ID" value="PRQ21625.1"/>
    <property type="molecule type" value="Genomic_DNA"/>
</dbReference>
<accession>A0A2P6PI66</accession>
<reference evidence="2 3" key="1">
    <citation type="journal article" date="2018" name="Nat. Genet.">
        <title>The Rosa genome provides new insights in the design of modern roses.</title>
        <authorList>
            <person name="Bendahmane M."/>
        </authorList>
    </citation>
    <scope>NUCLEOTIDE SEQUENCE [LARGE SCALE GENOMIC DNA]</scope>
    <source>
        <strain evidence="3">cv. Old Blush</strain>
    </source>
</reference>
<feature type="region of interest" description="Disordered" evidence="1">
    <location>
        <begin position="1"/>
        <end position="21"/>
    </location>
</feature>
<keyword evidence="3" id="KW-1185">Reference proteome</keyword>
<comment type="caution">
    <text evidence="2">The sequence shown here is derived from an EMBL/GenBank/DDBJ whole genome shotgun (WGS) entry which is preliminary data.</text>
</comment>
<evidence type="ECO:0000256" key="1">
    <source>
        <dbReference type="SAM" id="MobiDB-lite"/>
    </source>
</evidence>
<evidence type="ECO:0000313" key="3">
    <source>
        <dbReference type="Proteomes" id="UP000238479"/>
    </source>
</evidence>
<proteinExistence type="predicted"/>
<sequence length="54" mass="6231">MAAQFEQQLDRAKGGKRKVTSRQEMAVRCLIGTHLTFPERESRQKQDSSLCHEL</sequence>
<evidence type="ECO:0000313" key="2">
    <source>
        <dbReference type="EMBL" id="PRQ21625.1"/>
    </source>
</evidence>
<name>A0A2P6PI66_ROSCH</name>
<gene>
    <name evidence="2" type="ORF">RchiOBHm_Chr7g0241311</name>
</gene>
<organism evidence="2 3">
    <name type="scientific">Rosa chinensis</name>
    <name type="common">China rose</name>
    <dbReference type="NCBI Taxonomy" id="74649"/>
    <lineage>
        <taxon>Eukaryota</taxon>
        <taxon>Viridiplantae</taxon>
        <taxon>Streptophyta</taxon>
        <taxon>Embryophyta</taxon>
        <taxon>Tracheophyta</taxon>
        <taxon>Spermatophyta</taxon>
        <taxon>Magnoliopsida</taxon>
        <taxon>eudicotyledons</taxon>
        <taxon>Gunneridae</taxon>
        <taxon>Pentapetalae</taxon>
        <taxon>rosids</taxon>
        <taxon>fabids</taxon>
        <taxon>Rosales</taxon>
        <taxon>Rosaceae</taxon>
        <taxon>Rosoideae</taxon>
        <taxon>Rosoideae incertae sedis</taxon>
        <taxon>Rosa</taxon>
    </lineage>
</organism>